<proteinExistence type="predicted"/>
<dbReference type="STRING" id="1003195.SCATT_49540"/>
<evidence type="ECO:0000313" key="1">
    <source>
        <dbReference type="EMBL" id="AEW97325.1"/>
    </source>
</evidence>
<dbReference type="RefSeq" id="WP_014145663.1">
    <property type="nucleotide sequence ID" value="NC_016111.1"/>
</dbReference>
<evidence type="ECO:0000313" key="2">
    <source>
        <dbReference type="Proteomes" id="UP000007842"/>
    </source>
</evidence>
<dbReference type="Proteomes" id="UP000007842">
    <property type="component" value="Chromosome"/>
</dbReference>
<dbReference type="KEGG" id="scy:SCATT_49540"/>
<dbReference type="OrthoDB" id="9790035at2"/>
<accession>G8X0T6</accession>
<dbReference type="eggNOG" id="COG0654">
    <property type="taxonomic scope" value="Bacteria"/>
</dbReference>
<dbReference type="PANTHER" id="PTHR43422">
    <property type="entry name" value="THIAMINE THIAZOLE SYNTHASE"/>
    <property type="match status" value="1"/>
</dbReference>
<keyword evidence="1" id="KW-0560">Oxidoreductase</keyword>
<name>F8JZM4_STREN</name>
<dbReference type="KEGG" id="sct:SCAT_4959"/>
<keyword evidence="2" id="KW-1185">Reference proteome</keyword>
<dbReference type="SUPFAM" id="SSF51905">
    <property type="entry name" value="FAD/NAD(P)-binding domain"/>
    <property type="match status" value="1"/>
</dbReference>
<dbReference type="EMBL" id="CP003219">
    <property type="protein sequence ID" value="AEW97325.1"/>
    <property type="molecule type" value="Genomic_DNA"/>
</dbReference>
<dbReference type="AlphaFoldDB" id="F8JZM4"/>
<dbReference type="PANTHER" id="PTHR43422:SF3">
    <property type="entry name" value="THIAMINE THIAZOLE SYNTHASE"/>
    <property type="match status" value="1"/>
</dbReference>
<reference evidence="2" key="1">
    <citation type="submission" date="2011-12" db="EMBL/GenBank/DDBJ databases">
        <title>Complete genome sequence of Streptomyces cattleya strain DSM 46488.</title>
        <authorList>
            <person name="Ou H.-Y."/>
            <person name="Li P."/>
            <person name="Zhao C."/>
            <person name="O'Hagan D."/>
            <person name="Deng Z."/>
        </authorList>
    </citation>
    <scope>NUCLEOTIDE SEQUENCE [LARGE SCALE GENOMIC DNA]</scope>
    <source>
        <strain evidence="2">ATCC 35852 / DSM 46488 / JCM 4925 / NBRC 14057 / NRRL 8057</strain>
    </source>
</reference>
<organism evidence="1 2">
    <name type="scientific">Streptantibioticus cattleyicolor (strain ATCC 35852 / DSM 46488 / JCM 4925 / NBRC 14057 / NRRL 8057)</name>
    <name type="common">Streptomyces cattleya</name>
    <dbReference type="NCBI Taxonomy" id="1003195"/>
    <lineage>
        <taxon>Bacteria</taxon>
        <taxon>Bacillati</taxon>
        <taxon>Actinomycetota</taxon>
        <taxon>Actinomycetes</taxon>
        <taxon>Kitasatosporales</taxon>
        <taxon>Streptomycetaceae</taxon>
        <taxon>Streptantibioticus</taxon>
    </lineage>
</organism>
<dbReference type="InterPro" id="IPR036188">
    <property type="entry name" value="FAD/NAD-bd_sf"/>
</dbReference>
<dbReference type="Gene3D" id="3.50.50.60">
    <property type="entry name" value="FAD/NAD(P)-binding domain"/>
    <property type="match status" value="1"/>
</dbReference>
<dbReference type="PATRIC" id="fig|1003195.11.peg.6388"/>
<sequence length="453" mass="48034">MPKDAVVIGGGLAGMLTARALLGHADRITVLERDRYPAGPVFRKGVPQARHLHIFLSGGHDALETLLPGTGAALREAGAHRLDIPRDLLTRMPSGWQRRIDDPSTFMLSCTRPLLDAVVRDRVLAEAGDRIQMLQDTTVTGLLGTAHRVTGVTVRTKDADATERELPATLVADAAGRTSRAAQWLAALGLPEPRLEVVDSGLAYATRALRLPQPPDAALYIQPAPGNPRGGVLVPVEDGIWLMTLYGVRGHHPPTDPEGFLAFSATLAHGRVHDLAKGAEPAGPVHGFRDTANRRRHYDAPGAVPEGFIAVADAACTFNPVYGQGMSVACQGALALRAVLDGTPLDRPGFAATAQRAVSATARSAWAISSGADRPYVPGATDALGLADRVLGRYFARVTARAAMDPVVRAAYHHVLCLTAPPTRLLAPPVALRALFTPARRGLPDPPSVVERR</sequence>
<gene>
    <name evidence="1" type="ordered locus">SCATT_49540</name>
</gene>
<accession>F8JZM4</accession>
<keyword evidence="1" id="KW-0503">Monooxygenase</keyword>
<dbReference type="HOGENOM" id="CLU_028028_2_1_11"/>
<dbReference type="GO" id="GO:0004497">
    <property type="term" value="F:monooxygenase activity"/>
    <property type="evidence" value="ECO:0007669"/>
    <property type="project" value="UniProtKB-KW"/>
</dbReference>
<protein>
    <submittedName>
        <fullName evidence="1">Monooxygenase</fullName>
    </submittedName>
</protein>